<sequence>MECLHTWNRIHQHIWTSHRNPHVAQPRRSWSCAGFRIPVLDDLSSRAGRKAHHDVPGFLYGTCWFLFRRRNAKKAKLIAEGATPNGLEGDQSLETMYIL</sequence>
<dbReference type="OrthoDB" id="3645278at2759"/>
<gene>
    <name evidence="1" type="ORF">EK21DRAFT_71454</name>
</gene>
<proteinExistence type="predicted"/>
<reference evidence="1" key="1">
    <citation type="journal article" date="2020" name="Stud. Mycol.">
        <title>101 Dothideomycetes genomes: a test case for predicting lifestyles and emergence of pathogens.</title>
        <authorList>
            <person name="Haridas S."/>
            <person name="Albert R."/>
            <person name="Binder M."/>
            <person name="Bloem J."/>
            <person name="Labutti K."/>
            <person name="Salamov A."/>
            <person name="Andreopoulos B."/>
            <person name="Baker S."/>
            <person name="Barry K."/>
            <person name="Bills G."/>
            <person name="Bluhm B."/>
            <person name="Cannon C."/>
            <person name="Castanera R."/>
            <person name="Culley D."/>
            <person name="Daum C."/>
            <person name="Ezra D."/>
            <person name="Gonzalez J."/>
            <person name="Henrissat B."/>
            <person name="Kuo A."/>
            <person name="Liang C."/>
            <person name="Lipzen A."/>
            <person name="Lutzoni F."/>
            <person name="Magnuson J."/>
            <person name="Mondo S."/>
            <person name="Nolan M."/>
            <person name="Ohm R."/>
            <person name="Pangilinan J."/>
            <person name="Park H.-J."/>
            <person name="Ramirez L."/>
            <person name="Alfaro M."/>
            <person name="Sun H."/>
            <person name="Tritt A."/>
            <person name="Yoshinaga Y."/>
            <person name="Zwiers L.-H."/>
            <person name="Turgeon B."/>
            <person name="Goodwin S."/>
            <person name="Spatafora J."/>
            <person name="Crous P."/>
            <person name="Grigoriev I."/>
        </authorList>
    </citation>
    <scope>NUCLEOTIDE SEQUENCE</scope>
    <source>
        <strain evidence="1">CBS 110217</strain>
    </source>
</reference>
<evidence type="ECO:0000313" key="2">
    <source>
        <dbReference type="Proteomes" id="UP000799777"/>
    </source>
</evidence>
<name>A0A9P4LL54_9PLEO</name>
<comment type="caution">
    <text evidence="1">The sequence shown here is derived from an EMBL/GenBank/DDBJ whole genome shotgun (WGS) entry which is preliminary data.</text>
</comment>
<keyword evidence="2" id="KW-1185">Reference proteome</keyword>
<evidence type="ECO:0000313" key="1">
    <source>
        <dbReference type="EMBL" id="KAF2027644.1"/>
    </source>
</evidence>
<dbReference type="Proteomes" id="UP000799777">
    <property type="component" value="Unassembled WGS sequence"/>
</dbReference>
<accession>A0A9P4LL54</accession>
<dbReference type="AlphaFoldDB" id="A0A9P4LL54"/>
<protein>
    <submittedName>
        <fullName evidence="1">Uncharacterized protein</fullName>
    </submittedName>
</protein>
<dbReference type="EMBL" id="ML978223">
    <property type="protein sequence ID" value="KAF2027644.1"/>
    <property type="molecule type" value="Genomic_DNA"/>
</dbReference>
<organism evidence="1 2">
    <name type="scientific">Setomelanomma holmii</name>
    <dbReference type="NCBI Taxonomy" id="210430"/>
    <lineage>
        <taxon>Eukaryota</taxon>
        <taxon>Fungi</taxon>
        <taxon>Dikarya</taxon>
        <taxon>Ascomycota</taxon>
        <taxon>Pezizomycotina</taxon>
        <taxon>Dothideomycetes</taxon>
        <taxon>Pleosporomycetidae</taxon>
        <taxon>Pleosporales</taxon>
        <taxon>Pleosporineae</taxon>
        <taxon>Phaeosphaeriaceae</taxon>
        <taxon>Setomelanomma</taxon>
    </lineage>
</organism>